<keyword evidence="6 8" id="KW-1133">Transmembrane helix</keyword>
<evidence type="ECO:0000256" key="1">
    <source>
        <dbReference type="ARBA" id="ARBA00004477"/>
    </source>
</evidence>
<organism evidence="9 10">
    <name type="scientific">Terfezia boudieri ATCC MYA-4762</name>
    <dbReference type="NCBI Taxonomy" id="1051890"/>
    <lineage>
        <taxon>Eukaryota</taxon>
        <taxon>Fungi</taxon>
        <taxon>Dikarya</taxon>
        <taxon>Ascomycota</taxon>
        <taxon>Pezizomycotina</taxon>
        <taxon>Pezizomycetes</taxon>
        <taxon>Pezizales</taxon>
        <taxon>Pezizaceae</taxon>
        <taxon>Terfezia</taxon>
    </lineage>
</organism>
<gene>
    <name evidence="8" type="primary">GET1</name>
    <name evidence="9" type="ORF">L211DRAFT_839639</name>
</gene>
<dbReference type="STRING" id="1051890.A0A3N4LI81"/>
<protein>
    <submittedName>
        <fullName evidence="9">Uncharacterized protein</fullName>
    </submittedName>
</protein>
<evidence type="ECO:0000256" key="8">
    <source>
        <dbReference type="HAMAP-Rule" id="MF_03113"/>
    </source>
</evidence>
<dbReference type="InterPro" id="IPR027538">
    <property type="entry name" value="Get1_fungi"/>
</dbReference>
<sequence>MLPLAILVLAITTFSYLLNTVFPDLLTDILWYTYTSLIPSKISSQVAEQQNLRVEVFRLKKDLRTTSAQDAFAKWAKLRRNHDAKVARLEVLNSEISSTRLKFTSQTRILRFLLTTGFRIGVQIYYIKSPVFYIPKGWVPGYFEALLAFPKAPRGSISVQAWGLACGTVVELVVGKVLIGGVGGLVKDAAEKRRRQRIKLEAEKEMREKKE</sequence>
<comment type="caution">
    <text evidence="8">Lacks conserved residue(s) required for the propagation of feature annotation.</text>
</comment>
<comment type="similarity">
    <text evidence="2 8">Belongs to the WRB/GET1 family.</text>
</comment>
<dbReference type="Gene3D" id="1.10.287.660">
    <property type="entry name" value="Helix hairpin bin"/>
    <property type="match status" value="1"/>
</dbReference>
<dbReference type="PANTHER" id="PTHR42650">
    <property type="entry name" value="TAIL-ANCHORED PROTEIN INSERTION RECEPTOR WRB"/>
    <property type="match status" value="1"/>
</dbReference>
<evidence type="ECO:0000313" key="9">
    <source>
        <dbReference type="EMBL" id="RPB22593.1"/>
    </source>
</evidence>
<keyword evidence="7 8" id="KW-0472">Membrane</keyword>
<dbReference type="EMBL" id="ML121551">
    <property type="protein sequence ID" value="RPB22593.1"/>
    <property type="molecule type" value="Genomic_DNA"/>
</dbReference>
<comment type="subcellular location">
    <subcellularLocation>
        <location evidence="1">Endoplasmic reticulum membrane</location>
        <topology evidence="1">Multi-pass membrane protein</topology>
    </subcellularLocation>
</comment>
<proteinExistence type="inferred from homology"/>
<dbReference type="InterPro" id="IPR029012">
    <property type="entry name" value="Helix_hairpin_bin_sf"/>
</dbReference>
<evidence type="ECO:0000313" key="10">
    <source>
        <dbReference type="Proteomes" id="UP000267821"/>
    </source>
</evidence>
<dbReference type="PANTHER" id="PTHR42650:SF1">
    <property type="entry name" value="GUIDED ENTRY OF TAIL-ANCHORED PROTEINS FACTOR 1"/>
    <property type="match status" value="1"/>
</dbReference>
<evidence type="ECO:0000256" key="4">
    <source>
        <dbReference type="ARBA" id="ARBA00022692"/>
    </source>
</evidence>
<dbReference type="Proteomes" id="UP000267821">
    <property type="component" value="Unassembled WGS sequence"/>
</dbReference>
<keyword evidence="5 8" id="KW-0256">Endoplasmic reticulum</keyword>
<dbReference type="OrthoDB" id="69461at2759"/>
<dbReference type="AlphaFoldDB" id="A0A3N4LI81"/>
<evidence type="ECO:0000256" key="5">
    <source>
        <dbReference type="ARBA" id="ARBA00022824"/>
    </source>
</evidence>
<feature type="topological domain" description="Lumenal" evidence="8">
    <location>
        <begin position="1"/>
        <end position="4"/>
    </location>
</feature>
<keyword evidence="4 8" id="KW-0812">Transmembrane</keyword>
<feature type="topological domain" description="Cytoplasmic" evidence="8">
    <location>
        <begin position="174"/>
        <end position="211"/>
    </location>
</feature>
<evidence type="ECO:0000256" key="2">
    <source>
        <dbReference type="ARBA" id="ARBA00010799"/>
    </source>
</evidence>
<keyword evidence="3 8" id="KW-0813">Transport</keyword>
<name>A0A3N4LI81_9PEZI</name>
<dbReference type="GO" id="GO:0043495">
    <property type="term" value="F:protein-membrane adaptor activity"/>
    <property type="evidence" value="ECO:0007669"/>
    <property type="project" value="TreeGrafter"/>
</dbReference>
<evidence type="ECO:0000256" key="3">
    <source>
        <dbReference type="ARBA" id="ARBA00022448"/>
    </source>
</evidence>
<keyword evidence="10" id="KW-1185">Reference proteome</keyword>
<accession>A0A3N4LI81</accession>
<evidence type="ECO:0000256" key="7">
    <source>
        <dbReference type="ARBA" id="ARBA00023136"/>
    </source>
</evidence>
<dbReference type="GO" id="GO:0071816">
    <property type="term" value="P:tail-anchored membrane protein insertion into ER membrane"/>
    <property type="evidence" value="ECO:0007669"/>
    <property type="project" value="InterPro"/>
</dbReference>
<dbReference type="InterPro" id="IPR028945">
    <property type="entry name" value="Get1"/>
</dbReference>
<reference evidence="9 10" key="1">
    <citation type="journal article" date="2018" name="Nat. Ecol. Evol.">
        <title>Pezizomycetes genomes reveal the molecular basis of ectomycorrhizal truffle lifestyle.</title>
        <authorList>
            <person name="Murat C."/>
            <person name="Payen T."/>
            <person name="Noel B."/>
            <person name="Kuo A."/>
            <person name="Morin E."/>
            <person name="Chen J."/>
            <person name="Kohler A."/>
            <person name="Krizsan K."/>
            <person name="Balestrini R."/>
            <person name="Da Silva C."/>
            <person name="Montanini B."/>
            <person name="Hainaut M."/>
            <person name="Levati E."/>
            <person name="Barry K.W."/>
            <person name="Belfiori B."/>
            <person name="Cichocki N."/>
            <person name="Clum A."/>
            <person name="Dockter R.B."/>
            <person name="Fauchery L."/>
            <person name="Guy J."/>
            <person name="Iotti M."/>
            <person name="Le Tacon F."/>
            <person name="Lindquist E.A."/>
            <person name="Lipzen A."/>
            <person name="Malagnac F."/>
            <person name="Mello A."/>
            <person name="Molinier V."/>
            <person name="Miyauchi S."/>
            <person name="Poulain J."/>
            <person name="Riccioni C."/>
            <person name="Rubini A."/>
            <person name="Sitrit Y."/>
            <person name="Splivallo R."/>
            <person name="Traeger S."/>
            <person name="Wang M."/>
            <person name="Zifcakova L."/>
            <person name="Wipf D."/>
            <person name="Zambonelli A."/>
            <person name="Paolocci F."/>
            <person name="Nowrousian M."/>
            <person name="Ottonello S."/>
            <person name="Baldrian P."/>
            <person name="Spatafora J.W."/>
            <person name="Henrissat B."/>
            <person name="Nagy L.G."/>
            <person name="Aury J.M."/>
            <person name="Wincker P."/>
            <person name="Grigoriev I.V."/>
            <person name="Bonfante P."/>
            <person name="Martin F.M."/>
        </authorList>
    </citation>
    <scope>NUCLEOTIDE SEQUENCE [LARGE SCALE GENOMIC DNA]</scope>
    <source>
        <strain evidence="9 10">ATCC MYA-4762</strain>
    </source>
</reference>
<dbReference type="HAMAP" id="MF_03113">
    <property type="entry name" value="Get1"/>
    <property type="match status" value="1"/>
</dbReference>
<dbReference type="InParanoid" id="A0A3N4LI81"/>
<dbReference type="Pfam" id="PF04420">
    <property type="entry name" value="CHD5"/>
    <property type="match status" value="1"/>
</dbReference>
<dbReference type="GO" id="GO:0043529">
    <property type="term" value="C:GET complex"/>
    <property type="evidence" value="ECO:0007669"/>
    <property type="project" value="InterPro"/>
</dbReference>
<evidence type="ECO:0000256" key="6">
    <source>
        <dbReference type="ARBA" id="ARBA00022989"/>
    </source>
</evidence>
<dbReference type="GO" id="GO:0005789">
    <property type="term" value="C:endoplasmic reticulum membrane"/>
    <property type="evidence" value="ECO:0007669"/>
    <property type="project" value="UniProtKB-SubCell"/>
</dbReference>